<feature type="domain" description="F-box" evidence="1">
    <location>
        <begin position="7"/>
        <end position="54"/>
    </location>
</feature>
<dbReference type="Gene3D" id="1.20.1280.50">
    <property type="match status" value="1"/>
</dbReference>
<evidence type="ECO:0000313" key="2">
    <source>
        <dbReference type="EMBL" id="QBK92076.1"/>
    </source>
</evidence>
<dbReference type="EMBL" id="MK500567">
    <property type="protein sequence ID" value="QBK92076.1"/>
    <property type="molecule type" value="Genomic_DNA"/>
</dbReference>
<gene>
    <name evidence="2" type="ORF">LCPAC304_04230</name>
</gene>
<dbReference type="InterPro" id="IPR001810">
    <property type="entry name" value="F-box_dom"/>
</dbReference>
<proteinExistence type="predicted"/>
<name>A0A481Z8Z3_9VIRU</name>
<dbReference type="PROSITE" id="PS50181">
    <property type="entry name" value="FBOX"/>
    <property type="match status" value="1"/>
</dbReference>
<organism evidence="2">
    <name type="scientific">Pithovirus LCPAC304</name>
    <dbReference type="NCBI Taxonomy" id="2506594"/>
    <lineage>
        <taxon>Viruses</taxon>
        <taxon>Pithoviruses</taxon>
    </lineage>
</organism>
<dbReference type="Pfam" id="PF12937">
    <property type="entry name" value="F-box-like"/>
    <property type="match status" value="1"/>
</dbReference>
<evidence type="ECO:0000259" key="1">
    <source>
        <dbReference type="PROSITE" id="PS50181"/>
    </source>
</evidence>
<accession>A0A481Z8Z3</accession>
<dbReference type="SUPFAM" id="SSF81383">
    <property type="entry name" value="F-box domain"/>
    <property type="match status" value="1"/>
</dbReference>
<sequence>MQSETNVEGLLTLPPEMCEEILLSLPLQDLLNVCSTCKKLHHFLYENDAFWRRKTHAEFPKTENRVSPSIEDTWKEEYKTLSRPSLSIQEMIERMEKIDGRWWMYYRGDRGGYDDNGQKWTYHGPDRGKFINTATYEKLKDKLLNEYRVNFTVWDEEGTVDEILSDVEVVGDALADRLLDRHILVSGRASNRLIADKEIWTLEYYEDNYE</sequence>
<dbReference type="SMART" id="SM00256">
    <property type="entry name" value="FBOX"/>
    <property type="match status" value="1"/>
</dbReference>
<reference evidence="2" key="1">
    <citation type="journal article" date="2019" name="MBio">
        <title>Virus Genomes from Deep Sea Sediments Expand the Ocean Megavirome and Support Independent Origins of Viral Gigantism.</title>
        <authorList>
            <person name="Backstrom D."/>
            <person name="Yutin N."/>
            <person name="Jorgensen S.L."/>
            <person name="Dharamshi J."/>
            <person name="Homa F."/>
            <person name="Zaremba-Niedwiedzka K."/>
            <person name="Spang A."/>
            <person name="Wolf Y.I."/>
            <person name="Koonin E.V."/>
            <person name="Ettema T.J."/>
        </authorList>
    </citation>
    <scope>NUCLEOTIDE SEQUENCE</scope>
</reference>
<protein>
    <submittedName>
        <fullName evidence="2">F-box family protein</fullName>
    </submittedName>
</protein>
<dbReference type="InterPro" id="IPR036047">
    <property type="entry name" value="F-box-like_dom_sf"/>
</dbReference>